<name>A0A370R2U0_9GAMM</name>
<reference evidence="1 2" key="1">
    <citation type="submission" date="2018-07" db="EMBL/GenBank/DDBJ databases">
        <title>Genomic Encyclopedia of Type Strains, Phase IV (KMG-IV): sequencing the most valuable type-strain genomes for metagenomic binning, comparative biology and taxonomic classification.</title>
        <authorList>
            <person name="Goeker M."/>
        </authorList>
    </citation>
    <scope>NUCLEOTIDE SEQUENCE [LARGE SCALE GENOMIC DNA]</scope>
    <source>
        <strain evidence="1 2">DSM 103736</strain>
    </source>
</reference>
<evidence type="ECO:0000313" key="1">
    <source>
        <dbReference type="EMBL" id="RDK96733.1"/>
    </source>
</evidence>
<organism evidence="1 2">
    <name type="scientific">Enterobacillus tribolii</name>
    <dbReference type="NCBI Taxonomy" id="1487935"/>
    <lineage>
        <taxon>Bacteria</taxon>
        <taxon>Pseudomonadati</taxon>
        <taxon>Pseudomonadota</taxon>
        <taxon>Gammaproteobacteria</taxon>
        <taxon>Enterobacterales</taxon>
        <taxon>Hafniaceae</taxon>
        <taxon>Enterobacillus</taxon>
    </lineage>
</organism>
<evidence type="ECO:0000313" key="2">
    <source>
        <dbReference type="Proteomes" id="UP000254848"/>
    </source>
</evidence>
<dbReference type="Proteomes" id="UP000254848">
    <property type="component" value="Unassembled WGS sequence"/>
</dbReference>
<dbReference type="AlphaFoldDB" id="A0A370R2U0"/>
<accession>A0A370R2U0</accession>
<dbReference type="RefSeq" id="WP_115456525.1">
    <property type="nucleotide sequence ID" value="NZ_QRAP01000001.1"/>
</dbReference>
<dbReference type="InterPro" id="IPR036295">
    <property type="entry name" value="GlgS_sf"/>
</dbReference>
<dbReference type="OrthoDB" id="6578324at2"/>
<proteinExistence type="predicted"/>
<dbReference type="EMBL" id="QRAP01000001">
    <property type="protein sequence ID" value="RDK96733.1"/>
    <property type="molecule type" value="Genomic_DNA"/>
</dbReference>
<gene>
    <name evidence="1" type="ORF">C8D90_101169</name>
</gene>
<keyword evidence="2" id="KW-1185">Reference proteome</keyword>
<comment type="caution">
    <text evidence="1">The sequence shown here is derived from an EMBL/GenBank/DDBJ whole genome shotgun (WGS) entry which is preliminary data.</text>
</comment>
<protein>
    <submittedName>
        <fullName evidence="1">Uncharacterized protein</fullName>
    </submittedName>
</protein>
<dbReference type="Gene3D" id="1.20.970.20">
    <property type="entry name" value="Glycogen synthesis protein GlgS"/>
    <property type="match status" value="1"/>
</dbReference>
<sequence>MGQLMDGIEEAMRNQADFMASTYVSMKVLGKEVSIDPFLKSVPDELKDYFLERTEYYHDLYKPIK</sequence>